<dbReference type="EMBL" id="CP061281">
    <property type="protein sequence ID" value="QNS07819.1"/>
    <property type="molecule type" value="Genomic_DNA"/>
</dbReference>
<reference evidence="8 9" key="1">
    <citation type="submission" date="2020-09" db="EMBL/GenBank/DDBJ databases">
        <title>A novel species.</title>
        <authorList>
            <person name="Gao J."/>
        </authorList>
    </citation>
    <scope>NUCLEOTIDE SEQUENCE [LARGE SCALE GENOMIC DNA]</scope>
    <source>
        <strain evidence="8 9">CRXT-Y-14</strain>
    </source>
</reference>
<evidence type="ECO:0000256" key="2">
    <source>
        <dbReference type="ARBA" id="ARBA00022448"/>
    </source>
</evidence>
<dbReference type="GO" id="GO:0022857">
    <property type="term" value="F:transmembrane transporter activity"/>
    <property type="evidence" value="ECO:0007669"/>
    <property type="project" value="InterPro"/>
</dbReference>
<evidence type="ECO:0000259" key="7">
    <source>
        <dbReference type="PROSITE" id="PS50850"/>
    </source>
</evidence>
<feature type="transmembrane region" description="Helical" evidence="6">
    <location>
        <begin position="328"/>
        <end position="349"/>
    </location>
</feature>
<dbReference type="InterPro" id="IPR036259">
    <property type="entry name" value="MFS_trans_sf"/>
</dbReference>
<feature type="domain" description="Major facilitator superfamily (MFS) profile" evidence="7">
    <location>
        <begin position="18"/>
        <end position="418"/>
    </location>
</feature>
<keyword evidence="5 6" id="KW-0472">Membrane</keyword>
<sequence>MTTPPPAAALSPRRWTRLMPMVFVTYSFAYLERSNFSVAAAGGMADDLRISGSVSALLGSLFFLGYFAFQIPGAVYAERRSVKRLIVWCLVLWGLLATAQGLIPDVRALMIVRFLLGVSEAAVLPAMVIHITHWFTARERGRANTWLILGNPATVLWLTVVSGYLVEWVGWHGMFIAQGVPALVWAFVFHKFIDDHPRDARWLTSEERTALEGALAAEQRRLPAAGGYLAALRSRNVVLLSLQYFLWSLGVYGFVFWLPSIVRAGSDEGIGLTGLISALPYLFACVAMLVNSRASDRAGARNRYVWPWLLLGAAGFYGSYLLGDAFWLSYPLLCLAAAGMYAPYGPYFAAIPELLPQKVSAAAVGLINSFGALGGFAGSYLVGMLNDVTGSTGASFLTMAGCLVTAAALMWFVRAPRVPAVAGAAPAPATTTAQNG</sequence>
<feature type="transmembrane region" description="Helical" evidence="6">
    <location>
        <begin position="109"/>
        <end position="131"/>
    </location>
</feature>
<keyword evidence="2" id="KW-0813">Transport</keyword>
<feature type="transmembrane region" description="Helical" evidence="6">
    <location>
        <begin position="54"/>
        <end position="73"/>
    </location>
</feature>
<organism evidence="8 9">
    <name type="scientific">Streptomyces xanthii</name>
    <dbReference type="NCBI Taxonomy" id="2768069"/>
    <lineage>
        <taxon>Bacteria</taxon>
        <taxon>Bacillati</taxon>
        <taxon>Actinomycetota</taxon>
        <taxon>Actinomycetes</taxon>
        <taxon>Kitasatosporales</taxon>
        <taxon>Streptomycetaceae</taxon>
        <taxon>Streptomyces</taxon>
    </lineage>
</organism>
<feature type="transmembrane region" description="Helical" evidence="6">
    <location>
        <begin position="237"/>
        <end position="258"/>
    </location>
</feature>
<evidence type="ECO:0000256" key="1">
    <source>
        <dbReference type="ARBA" id="ARBA00004651"/>
    </source>
</evidence>
<feature type="transmembrane region" description="Helical" evidence="6">
    <location>
        <begin position="143"/>
        <end position="165"/>
    </location>
</feature>
<name>A0A7H1BGG4_9ACTN</name>
<keyword evidence="3 6" id="KW-0812">Transmembrane</keyword>
<dbReference type="Pfam" id="PF07690">
    <property type="entry name" value="MFS_1"/>
    <property type="match status" value="1"/>
</dbReference>
<dbReference type="PANTHER" id="PTHR43791">
    <property type="entry name" value="PERMEASE-RELATED"/>
    <property type="match status" value="1"/>
</dbReference>
<gene>
    <name evidence="8" type="ORF">IAG42_32255</name>
</gene>
<evidence type="ECO:0000256" key="3">
    <source>
        <dbReference type="ARBA" id="ARBA00022692"/>
    </source>
</evidence>
<dbReference type="PANTHER" id="PTHR43791:SF100">
    <property type="entry name" value="SUGAR TRANSPORTER"/>
    <property type="match status" value="1"/>
</dbReference>
<keyword evidence="9" id="KW-1185">Reference proteome</keyword>
<accession>A0A7H1BGG4</accession>
<feature type="transmembrane region" description="Helical" evidence="6">
    <location>
        <begin position="85"/>
        <end position="103"/>
    </location>
</feature>
<dbReference type="AlphaFoldDB" id="A0A7H1BGG4"/>
<feature type="transmembrane region" description="Helical" evidence="6">
    <location>
        <begin position="361"/>
        <end position="382"/>
    </location>
</feature>
<dbReference type="CDD" id="cd17319">
    <property type="entry name" value="MFS_ExuT_GudP_like"/>
    <property type="match status" value="1"/>
</dbReference>
<dbReference type="InterPro" id="IPR011701">
    <property type="entry name" value="MFS"/>
</dbReference>
<feature type="transmembrane region" description="Helical" evidence="6">
    <location>
        <begin position="394"/>
        <end position="413"/>
    </location>
</feature>
<dbReference type="GO" id="GO:0005886">
    <property type="term" value="C:plasma membrane"/>
    <property type="evidence" value="ECO:0007669"/>
    <property type="project" value="UniProtKB-SubCell"/>
</dbReference>
<evidence type="ECO:0000313" key="9">
    <source>
        <dbReference type="Proteomes" id="UP000516428"/>
    </source>
</evidence>
<keyword evidence="4 6" id="KW-1133">Transmembrane helix</keyword>
<evidence type="ECO:0000313" key="8">
    <source>
        <dbReference type="EMBL" id="QNS07819.1"/>
    </source>
</evidence>
<dbReference type="SUPFAM" id="SSF103473">
    <property type="entry name" value="MFS general substrate transporter"/>
    <property type="match status" value="1"/>
</dbReference>
<dbReference type="InterPro" id="IPR020846">
    <property type="entry name" value="MFS_dom"/>
</dbReference>
<dbReference type="Proteomes" id="UP000516428">
    <property type="component" value="Chromosome"/>
</dbReference>
<feature type="transmembrane region" description="Helical" evidence="6">
    <location>
        <begin position="270"/>
        <end position="292"/>
    </location>
</feature>
<proteinExistence type="predicted"/>
<evidence type="ECO:0000256" key="4">
    <source>
        <dbReference type="ARBA" id="ARBA00022989"/>
    </source>
</evidence>
<comment type="subcellular location">
    <subcellularLocation>
        <location evidence="1">Cell membrane</location>
        <topology evidence="1">Multi-pass membrane protein</topology>
    </subcellularLocation>
</comment>
<evidence type="ECO:0000256" key="6">
    <source>
        <dbReference type="SAM" id="Phobius"/>
    </source>
</evidence>
<protein>
    <submittedName>
        <fullName evidence="8">MFS transporter</fullName>
    </submittedName>
</protein>
<evidence type="ECO:0000256" key="5">
    <source>
        <dbReference type="ARBA" id="ARBA00023136"/>
    </source>
</evidence>
<dbReference type="Gene3D" id="1.20.1250.20">
    <property type="entry name" value="MFS general substrate transporter like domains"/>
    <property type="match status" value="2"/>
</dbReference>
<dbReference type="PROSITE" id="PS50850">
    <property type="entry name" value="MFS"/>
    <property type="match status" value="1"/>
</dbReference>
<feature type="transmembrane region" description="Helical" evidence="6">
    <location>
        <begin position="171"/>
        <end position="193"/>
    </location>
</feature>
<dbReference type="KEGG" id="sxn:IAG42_32255"/>
<feature type="transmembrane region" description="Helical" evidence="6">
    <location>
        <begin position="304"/>
        <end position="322"/>
    </location>
</feature>
<dbReference type="RefSeq" id="WP_188340481.1">
    <property type="nucleotide sequence ID" value="NZ_CP061281.1"/>
</dbReference>